<proteinExistence type="predicted"/>
<reference evidence="2 3" key="1">
    <citation type="submission" date="2016-03" db="EMBL/GenBank/DDBJ databases">
        <authorList>
            <person name="Ploux O."/>
        </authorList>
    </citation>
    <scope>NUCLEOTIDE SEQUENCE [LARGE SCALE GENOMIC DNA]</scope>
    <source>
        <strain evidence="2 3">URUG2</strain>
    </source>
</reference>
<dbReference type="Gene3D" id="2.60.20.30">
    <property type="match status" value="1"/>
</dbReference>
<evidence type="ECO:0000256" key="1">
    <source>
        <dbReference type="SAM" id="MobiDB-lite"/>
    </source>
</evidence>
<protein>
    <submittedName>
        <fullName evidence="2">Uncharacterized protein</fullName>
    </submittedName>
</protein>
<gene>
    <name evidence="2" type="ORF">RCC_06539</name>
</gene>
<name>A0A2D3UVG8_9PEZI</name>
<evidence type="ECO:0000313" key="3">
    <source>
        <dbReference type="Proteomes" id="UP000225277"/>
    </source>
</evidence>
<organism evidence="2 3">
    <name type="scientific">Ramularia collo-cygni</name>
    <dbReference type="NCBI Taxonomy" id="112498"/>
    <lineage>
        <taxon>Eukaryota</taxon>
        <taxon>Fungi</taxon>
        <taxon>Dikarya</taxon>
        <taxon>Ascomycota</taxon>
        <taxon>Pezizomycotina</taxon>
        <taxon>Dothideomycetes</taxon>
        <taxon>Dothideomycetidae</taxon>
        <taxon>Mycosphaerellales</taxon>
        <taxon>Mycosphaerellaceae</taxon>
        <taxon>Ramularia</taxon>
    </lineage>
</organism>
<dbReference type="AlphaFoldDB" id="A0A2D3UVG8"/>
<dbReference type="InterPro" id="IPR015791">
    <property type="entry name" value="Antimic/Inh_G_crystallin-like"/>
</dbReference>
<accession>A0A2D3UVG8</accession>
<feature type="region of interest" description="Disordered" evidence="1">
    <location>
        <begin position="1"/>
        <end position="27"/>
    </location>
</feature>
<keyword evidence="3" id="KW-1185">Reference proteome</keyword>
<dbReference type="RefSeq" id="XP_023627570.1">
    <property type="nucleotide sequence ID" value="XM_023771802.1"/>
</dbReference>
<feature type="compositionally biased region" description="Polar residues" evidence="1">
    <location>
        <begin position="1"/>
        <end position="14"/>
    </location>
</feature>
<sequence length="149" mass="16106">MDRLASSRTITSSRTNKKPDTQAFPQPTSNMHAIHLTLAALALSFPAWALPSAPGNATLEARADRWEIEFFSSLGCNGNPNGQAGSTRRQGCQRVGGGGAEGYSWHADGFKAKLYAKDDCSGDDHDVKETNCDNAGFKIQSYEVKKKLL</sequence>
<dbReference type="GeneID" id="35601674"/>
<evidence type="ECO:0000313" key="2">
    <source>
        <dbReference type="EMBL" id="CZT20681.1"/>
    </source>
</evidence>
<dbReference type="Proteomes" id="UP000225277">
    <property type="component" value="Unassembled WGS sequence"/>
</dbReference>
<dbReference type="EMBL" id="FJUY01000009">
    <property type="protein sequence ID" value="CZT20681.1"/>
    <property type="molecule type" value="Genomic_DNA"/>
</dbReference>